<name>A0A5J4N992_9TREM</name>
<dbReference type="Proteomes" id="UP000324629">
    <property type="component" value="Unassembled WGS sequence"/>
</dbReference>
<comment type="caution">
    <text evidence="3">The sequence shown here is derived from an EMBL/GenBank/DDBJ whole genome shotgun (WGS) entry which is preliminary data.</text>
</comment>
<feature type="non-terminal residue" evidence="3">
    <location>
        <position position="1"/>
    </location>
</feature>
<feature type="compositionally biased region" description="Basic and acidic residues" evidence="1">
    <location>
        <begin position="317"/>
        <end position="333"/>
    </location>
</feature>
<protein>
    <recommendedName>
        <fullName evidence="2">DUF3752 domain-containing protein</fullName>
    </recommendedName>
</protein>
<dbReference type="EMBL" id="QNGE01005659">
    <property type="protein sequence ID" value="KAA3671888.1"/>
    <property type="molecule type" value="Genomic_DNA"/>
</dbReference>
<evidence type="ECO:0000259" key="2">
    <source>
        <dbReference type="Pfam" id="PF12572"/>
    </source>
</evidence>
<organism evidence="3 4">
    <name type="scientific">Paragonimus westermani</name>
    <dbReference type="NCBI Taxonomy" id="34504"/>
    <lineage>
        <taxon>Eukaryota</taxon>
        <taxon>Metazoa</taxon>
        <taxon>Spiralia</taxon>
        <taxon>Lophotrochozoa</taxon>
        <taxon>Platyhelminthes</taxon>
        <taxon>Trematoda</taxon>
        <taxon>Digenea</taxon>
        <taxon>Plagiorchiida</taxon>
        <taxon>Troglotremata</taxon>
        <taxon>Troglotrematidae</taxon>
        <taxon>Paragonimus</taxon>
    </lineage>
</organism>
<dbReference type="InterPro" id="IPR046331">
    <property type="entry name" value="GPAM1-like"/>
</dbReference>
<reference evidence="3 4" key="1">
    <citation type="journal article" date="2019" name="Gigascience">
        <title>Whole-genome sequence of the oriental lung fluke Paragonimus westermani.</title>
        <authorList>
            <person name="Oey H."/>
            <person name="Zakrzewski M."/>
            <person name="Narain K."/>
            <person name="Devi K.R."/>
            <person name="Agatsuma T."/>
            <person name="Nawaratna S."/>
            <person name="Gobert G.N."/>
            <person name="Jones M.K."/>
            <person name="Ragan M.A."/>
            <person name="McManus D.P."/>
            <person name="Krause L."/>
        </authorList>
    </citation>
    <scope>NUCLEOTIDE SEQUENCE [LARGE SCALE GENOMIC DNA]</scope>
    <source>
        <strain evidence="3 4">IND2009</strain>
    </source>
</reference>
<dbReference type="PANTHER" id="PTHR46370:SF1">
    <property type="entry name" value="GPALPP MOTIFS-CONTAINING PROTEIN 1"/>
    <property type="match status" value="1"/>
</dbReference>
<dbReference type="PANTHER" id="PTHR46370">
    <property type="entry name" value="GPALPP MOTIFS-CONTAINING PROTEIN 1"/>
    <property type="match status" value="1"/>
</dbReference>
<accession>A0A5J4N992</accession>
<evidence type="ECO:0000313" key="4">
    <source>
        <dbReference type="Proteomes" id="UP000324629"/>
    </source>
</evidence>
<feature type="region of interest" description="Disordered" evidence="1">
    <location>
        <begin position="284"/>
        <end position="337"/>
    </location>
</feature>
<gene>
    <name evidence="3" type="ORF">DEA37_0001839</name>
</gene>
<feature type="compositionally biased region" description="Basic residues" evidence="1">
    <location>
        <begin position="284"/>
        <end position="311"/>
    </location>
</feature>
<keyword evidence="4" id="KW-1185">Reference proteome</keyword>
<feature type="compositionally biased region" description="Basic and acidic residues" evidence="1">
    <location>
        <begin position="234"/>
        <end position="256"/>
    </location>
</feature>
<dbReference type="Pfam" id="PF12572">
    <property type="entry name" value="DUF3752"/>
    <property type="match status" value="1"/>
</dbReference>
<feature type="domain" description="DUF3752" evidence="2">
    <location>
        <begin position="196"/>
        <end position="353"/>
    </location>
</feature>
<sequence length="361" mass="41080">EQPDAYPRPILLQHFPLFRSTELGCPAKPADAMPVTKRPVAYRPKWDCLSSMATRQLHVKVSIYWLNFDHFAESAGLPNVLKMSSKTTERSDRVIGPSLQTDDVVPVGGIGPAIPLHIFKSKLADRSHSGDRDGGILAEDISTIGPLAPTQAFQEELRHLRSETKELEQLKSSNSTTLKRDTWMTEMLPMSREVVALKPRKFDQRLGGSTHNACDASWFQTPSSSDTGTSTNRMETELEKQRSAEEFERIKDNVHDQRMETIASKYNTTKRDASLLDLHRKKLKHEAKKEAKKAKKEKNKSKKKHKHKRNRSPSPKEPARRPFDRDQDLRISRLDSSARQALIQRSKQLSGRFAHGSRQFL</sequence>
<evidence type="ECO:0000313" key="3">
    <source>
        <dbReference type="EMBL" id="KAA3671888.1"/>
    </source>
</evidence>
<evidence type="ECO:0000256" key="1">
    <source>
        <dbReference type="SAM" id="MobiDB-lite"/>
    </source>
</evidence>
<feature type="compositionally biased region" description="Polar residues" evidence="1">
    <location>
        <begin position="213"/>
        <end position="233"/>
    </location>
</feature>
<dbReference type="InterPro" id="IPR022226">
    <property type="entry name" value="DUF3752"/>
</dbReference>
<dbReference type="AlphaFoldDB" id="A0A5J4N992"/>
<proteinExistence type="predicted"/>
<feature type="region of interest" description="Disordered" evidence="1">
    <location>
        <begin position="342"/>
        <end position="361"/>
    </location>
</feature>
<feature type="region of interest" description="Disordered" evidence="1">
    <location>
        <begin position="213"/>
        <end position="256"/>
    </location>
</feature>